<evidence type="ECO:0000256" key="4">
    <source>
        <dbReference type="ARBA" id="ARBA00022801"/>
    </source>
</evidence>
<evidence type="ECO:0000256" key="1">
    <source>
        <dbReference type="ARBA" id="ARBA00011073"/>
    </source>
</evidence>
<dbReference type="InterPro" id="IPR034197">
    <property type="entry name" value="Peptidases_S8_3"/>
</dbReference>
<dbReference type="EMBL" id="QGNW01001073">
    <property type="protein sequence ID" value="RVW56673.1"/>
    <property type="molecule type" value="Genomic_DNA"/>
</dbReference>
<name>A0A438F9N5_VITVI</name>
<keyword evidence="5 7" id="KW-0720">Serine protease</keyword>
<organism evidence="11 12">
    <name type="scientific">Vitis vinifera</name>
    <name type="common">Grape</name>
    <dbReference type="NCBI Taxonomy" id="29760"/>
    <lineage>
        <taxon>Eukaryota</taxon>
        <taxon>Viridiplantae</taxon>
        <taxon>Streptophyta</taxon>
        <taxon>Embryophyta</taxon>
        <taxon>Tracheophyta</taxon>
        <taxon>Spermatophyta</taxon>
        <taxon>Magnoliopsida</taxon>
        <taxon>eudicotyledons</taxon>
        <taxon>Gunneridae</taxon>
        <taxon>Pentapetalae</taxon>
        <taxon>rosids</taxon>
        <taxon>Vitales</taxon>
        <taxon>Vitaceae</taxon>
        <taxon>Viteae</taxon>
        <taxon>Vitis</taxon>
    </lineage>
</organism>
<feature type="domain" description="Subtilisin-like protease fibronectin type-III" evidence="10">
    <location>
        <begin position="608"/>
        <end position="705"/>
    </location>
</feature>
<dbReference type="PROSITE" id="PS51892">
    <property type="entry name" value="SUBTILASE"/>
    <property type="match status" value="1"/>
</dbReference>
<feature type="domain" description="Inhibitor I9" evidence="9">
    <location>
        <begin position="11"/>
        <end position="87"/>
    </location>
</feature>
<dbReference type="Gene3D" id="3.40.50.200">
    <property type="entry name" value="Peptidase S8/S53 domain"/>
    <property type="match status" value="1"/>
</dbReference>
<feature type="active site" description="Charge relay system" evidence="6 7">
    <location>
        <position position="502"/>
    </location>
</feature>
<dbReference type="GO" id="GO:0004252">
    <property type="term" value="F:serine-type endopeptidase activity"/>
    <property type="evidence" value="ECO:0007669"/>
    <property type="project" value="UniProtKB-UniRule"/>
</dbReference>
<dbReference type="CDD" id="cd04852">
    <property type="entry name" value="Peptidases_S8_3"/>
    <property type="match status" value="1"/>
</dbReference>
<evidence type="ECO:0000256" key="7">
    <source>
        <dbReference type="PROSITE-ProRule" id="PRU01240"/>
    </source>
</evidence>
<dbReference type="InterPro" id="IPR015500">
    <property type="entry name" value="Peptidase_S8_subtilisin-rel"/>
</dbReference>
<keyword evidence="2 7" id="KW-0645">Protease</keyword>
<comment type="caution">
    <text evidence="11">The sequence shown here is derived from an EMBL/GenBank/DDBJ whole genome shotgun (WGS) entry which is preliminary data.</text>
</comment>
<evidence type="ECO:0000313" key="12">
    <source>
        <dbReference type="Proteomes" id="UP000288805"/>
    </source>
</evidence>
<dbReference type="Gene3D" id="2.60.40.2310">
    <property type="match status" value="1"/>
</dbReference>
<evidence type="ECO:0000256" key="2">
    <source>
        <dbReference type="ARBA" id="ARBA00022670"/>
    </source>
</evidence>
<dbReference type="Proteomes" id="UP000288805">
    <property type="component" value="Unassembled WGS sequence"/>
</dbReference>
<evidence type="ECO:0000313" key="11">
    <source>
        <dbReference type="EMBL" id="RVW56673.1"/>
    </source>
</evidence>
<dbReference type="InterPro" id="IPR037045">
    <property type="entry name" value="S8pro/Inhibitor_I9_sf"/>
</dbReference>
<dbReference type="Pfam" id="PF00082">
    <property type="entry name" value="Peptidase_S8"/>
    <property type="match status" value="1"/>
</dbReference>
<dbReference type="InterPro" id="IPR023828">
    <property type="entry name" value="Peptidase_S8_Ser-AS"/>
</dbReference>
<dbReference type="AlphaFoldDB" id="A0A438F9N5"/>
<dbReference type="Pfam" id="PF05922">
    <property type="entry name" value="Inhibitor_I9"/>
    <property type="match status" value="1"/>
</dbReference>
<evidence type="ECO:0000259" key="10">
    <source>
        <dbReference type="Pfam" id="PF17766"/>
    </source>
</evidence>
<evidence type="ECO:0000256" key="6">
    <source>
        <dbReference type="PIRSR" id="PIRSR615500-1"/>
    </source>
</evidence>
<gene>
    <name evidence="11" type="primary">SBT4.6_2</name>
    <name evidence="11" type="ORF">CK203_075113</name>
</gene>
<dbReference type="Gene3D" id="3.50.30.30">
    <property type="match status" value="1"/>
</dbReference>
<feature type="active site" description="Charge relay system" evidence="6 7">
    <location>
        <position position="179"/>
    </location>
</feature>
<feature type="active site" description="Charge relay system" evidence="6 7">
    <location>
        <position position="119"/>
    </location>
</feature>
<dbReference type="PRINTS" id="PR00723">
    <property type="entry name" value="SUBTILISIN"/>
</dbReference>
<dbReference type="Gene3D" id="3.30.70.80">
    <property type="entry name" value="Peptidase S8 propeptide/proteinase inhibitor I9"/>
    <property type="match status" value="1"/>
</dbReference>
<dbReference type="FunFam" id="3.40.50.200:FF:000006">
    <property type="entry name" value="Subtilisin-like protease SBT1.5"/>
    <property type="match status" value="1"/>
</dbReference>
<reference evidence="11 12" key="1">
    <citation type="journal article" date="2018" name="PLoS Genet.">
        <title>Population sequencing reveals clonal diversity and ancestral inbreeding in the grapevine cultivar Chardonnay.</title>
        <authorList>
            <person name="Roach M.J."/>
            <person name="Johnson D.L."/>
            <person name="Bohlmann J."/>
            <person name="van Vuuren H.J."/>
            <person name="Jones S.J."/>
            <person name="Pretorius I.S."/>
            <person name="Schmidt S.A."/>
            <person name="Borneman A.R."/>
        </authorList>
    </citation>
    <scope>NUCLEOTIDE SEQUENCE [LARGE SCALE GENOMIC DNA]</scope>
    <source>
        <strain evidence="12">cv. Chardonnay</strain>
        <tissue evidence="11">Leaf</tissue>
    </source>
</reference>
<dbReference type="CDD" id="cd02120">
    <property type="entry name" value="PA_subtilisin_like"/>
    <property type="match status" value="1"/>
</dbReference>
<dbReference type="InterPro" id="IPR036852">
    <property type="entry name" value="Peptidase_S8/S53_dom_sf"/>
</dbReference>
<sequence>MRSYALQLLQVYVVYLGHLPENQAYSPMGQQYSILGSVLETSSISQAFVRSYRKSFNGFAARLTDREKERLANMEDVVSIFPSKTLQPQTSRSWDFMGFTESIRRRPFVESDVIIGVFDTGIWPESESFSDKGFGPIPRKWRGVCQGGKNFTCNNKLIGARNYNAKKAPDNYVRDIDGHGTHTASTAAGNPVTASFFGVAKGTARGGVPSARIAAYKVCHPSGCEEADIMAAFDDAIADGVDIITISLGLGGAVDFTIDSIAIGAFHAMQKGILTVNSAGNNGPKRATAVGVAPWLLSVAASSTDRRIISKVILGDGTRLTGAAINSFQLRGEKFPLVYGKDATSKCDAFSAQRCISKCLDSKLVKGKIVVCQAFWGLQEAFKAGAVGAILLNDFQTDVSFIVPLPASALRPKRFNKLLSYINSTKSPEATILRSVSRKDASAPVVAQFSSRGPNIILPEILKPDISAPGVDILAAFSPLASPSEISGDKRAARYNIISGTSMACPHVAGVAAYVKTFHPNWSPSAIQSALMTTAWRMNATRTPDGELAYGSGHVNPVKAIRPGLIYHAHKQDYVNMLCGMGYDSKNMRLITGENSQCPKNSTFSAKDLNYPSMAVKVPPNKPFKVEFPRRVKNVGPAPSIYKAEVTTTSPRLKVRVIPNVLSFRSLYEEKHFVVSVVGKGLELMESASLVWSDGRHLVKSPIVVYTDNDLPSD</sequence>
<comment type="similarity">
    <text evidence="1 7">Belongs to the peptidase S8 family.</text>
</comment>
<protein>
    <submittedName>
        <fullName evidence="11">Subtilisin-like protease SBT4.6</fullName>
    </submittedName>
</protein>
<dbReference type="PROSITE" id="PS00138">
    <property type="entry name" value="SUBTILASE_SER"/>
    <property type="match status" value="1"/>
</dbReference>
<keyword evidence="3" id="KW-0732">Signal</keyword>
<evidence type="ECO:0000256" key="3">
    <source>
        <dbReference type="ARBA" id="ARBA00022729"/>
    </source>
</evidence>
<evidence type="ECO:0000256" key="5">
    <source>
        <dbReference type="ARBA" id="ARBA00022825"/>
    </source>
</evidence>
<dbReference type="SUPFAM" id="SSF52743">
    <property type="entry name" value="Subtilisin-like"/>
    <property type="match status" value="1"/>
</dbReference>
<dbReference type="PANTHER" id="PTHR10795">
    <property type="entry name" value="PROPROTEIN CONVERTASE SUBTILISIN/KEXIN"/>
    <property type="match status" value="1"/>
</dbReference>
<dbReference type="GO" id="GO:0006508">
    <property type="term" value="P:proteolysis"/>
    <property type="evidence" value="ECO:0007669"/>
    <property type="project" value="UniProtKB-KW"/>
</dbReference>
<dbReference type="InterPro" id="IPR045051">
    <property type="entry name" value="SBT"/>
</dbReference>
<accession>A0A438F9N5</accession>
<dbReference type="Pfam" id="PF17766">
    <property type="entry name" value="fn3_6"/>
    <property type="match status" value="1"/>
</dbReference>
<keyword evidence="4 7" id="KW-0378">Hydrolase</keyword>
<evidence type="ECO:0000259" key="9">
    <source>
        <dbReference type="Pfam" id="PF05922"/>
    </source>
</evidence>
<evidence type="ECO:0000259" key="8">
    <source>
        <dbReference type="Pfam" id="PF00082"/>
    </source>
</evidence>
<dbReference type="InterPro" id="IPR000209">
    <property type="entry name" value="Peptidase_S8/S53_dom"/>
</dbReference>
<dbReference type="InterPro" id="IPR010259">
    <property type="entry name" value="S8pro/Inhibitor_I9"/>
</dbReference>
<proteinExistence type="inferred from homology"/>
<feature type="domain" description="Peptidase S8/S53" evidence="8">
    <location>
        <begin position="111"/>
        <end position="544"/>
    </location>
</feature>
<dbReference type="InterPro" id="IPR041469">
    <property type="entry name" value="Subtilisin-like_FN3"/>
</dbReference>